<feature type="domain" description="ETF-QO/FixX C-terminal" evidence="13">
    <location>
        <begin position="499"/>
        <end position="585"/>
    </location>
</feature>
<evidence type="ECO:0000256" key="2">
    <source>
        <dbReference type="ARBA" id="ARBA00001974"/>
    </source>
</evidence>
<keyword evidence="11" id="KW-0411">Iron-sulfur</keyword>
<keyword evidence="12" id="KW-0830">Ubiquinone</keyword>
<dbReference type="GO" id="GO:0004174">
    <property type="term" value="F:electron-transferring-flavoprotein dehydrogenase activity"/>
    <property type="evidence" value="ECO:0007669"/>
    <property type="project" value="UniProtKB-EC"/>
</dbReference>
<dbReference type="EMBL" id="UINC01008824">
    <property type="protein sequence ID" value="SVA39653.1"/>
    <property type="molecule type" value="Genomic_DNA"/>
</dbReference>
<evidence type="ECO:0000313" key="15">
    <source>
        <dbReference type="EMBL" id="SVA39653.1"/>
    </source>
</evidence>
<evidence type="ECO:0000256" key="5">
    <source>
        <dbReference type="ARBA" id="ARBA00022630"/>
    </source>
</evidence>
<dbReference type="Gene3D" id="3.50.50.60">
    <property type="entry name" value="FAD/NAD(P)-binding domain"/>
    <property type="match status" value="1"/>
</dbReference>
<dbReference type="Gene3D" id="3.30.9.90">
    <property type="match status" value="1"/>
</dbReference>
<keyword evidence="8" id="KW-0249">Electron transport</keyword>
<proteinExistence type="predicted"/>
<protein>
    <recommendedName>
        <fullName evidence="3">electron-transferring-flavoprotein dehydrogenase</fullName>
        <ecNumber evidence="3">1.5.5.1</ecNumber>
    </recommendedName>
</protein>
<comment type="cofactor">
    <cofactor evidence="1">
        <name>[4Fe-4S] cluster</name>
        <dbReference type="ChEBI" id="CHEBI:49883"/>
    </cofactor>
</comment>
<dbReference type="EC" id="1.5.5.1" evidence="3"/>
<evidence type="ECO:0000256" key="4">
    <source>
        <dbReference type="ARBA" id="ARBA00022448"/>
    </source>
</evidence>
<organism evidence="15">
    <name type="scientific">marine metagenome</name>
    <dbReference type="NCBI Taxonomy" id="408172"/>
    <lineage>
        <taxon>unclassified sequences</taxon>
        <taxon>metagenomes</taxon>
        <taxon>ecological metagenomes</taxon>
    </lineage>
</organism>
<dbReference type="SUPFAM" id="SSF54862">
    <property type="entry name" value="4Fe-4S ferredoxins"/>
    <property type="match status" value="1"/>
</dbReference>
<keyword evidence="5" id="KW-0285">Flavoprotein</keyword>
<keyword evidence="7" id="KW-0274">FAD</keyword>
<evidence type="ECO:0000256" key="7">
    <source>
        <dbReference type="ARBA" id="ARBA00022827"/>
    </source>
</evidence>
<dbReference type="GO" id="GO:0005739">
    <property type="term" value="C:mitochondrion"/>
    <property type="evidence" value="ECO:0007669"/>
    <property type="project" value="UniProtKB-ARBA"/>
</dbReference>
<keyword evidence="4" id="KW-0813">Transport</keyword>
<dbReference type="PANTHER" id="PTHR10617:SF107">
    <property type="entry name" value="ELECTRON TRANSFER FLAVOPROTEIN-UBIQUINONE OXIDOREDUCTASE, MITOCHONDRIAL"/>
    <property type="match status" value="1"/>
</dbReference>
<evidence type="ECO:0000256" key="6">
    <source>
        <dbReference type="ARBA" id="ARBA00022723"/>
    </source>
</evidence>
<dbReference type="InterPro" id="IPR040156">
    <property type="entry name" value="ETF-QO"/>
</dbReference>
<keyword evidence="10" id="KW-0408">Iron</keyword>
<evidence type="ECO:0000256" key="3">
    <source>
        <dbReference type="ARBA" id="ARBA00012696"/>
    </source>
</evidence>
<evidence type="ECO:0000256" key="10">
    <source>
        <dbReference type="ARBA" id="ARBA00023004"/>
    </source>
</evidence>
<gene>
    <name evidence="15" type="ORF">METZ01_LOCUS92507</name>
</gene>
<comment type="cofactor">
    <cofactor evidence="2">
        <name>FAD</name>
        <dbReference type="ChEBI" id="CHEBI:57692"/>
    </cofactor>
</comment>
<dbReference type="InterPro" id="IPR049398">
    <property type="entry name" value="ETF-QO/FixC_UQ-bd"/>
</dbReference>
<name>A0A381VJJ6_9ZZZZ</name>
<dbReference type="Gene3D" id="3.30.70.20">
    <property type="match status" value="1"/>
</dbReference>
<reference evidence="15" key="1">
    <citation type="submission" date="2018-05" db="EMBL/GenBank/DDBJ databases">
        <authorList>
            <person name="Lanie J.A."/>
            <person name="Ng W.-L."/>
            <person name="Kazmierczak K.M."/>
            <person name="Andrzejewski T.M."/>
            <person name="Davidsen T.M."/>
            <person name="Wayne K.J."/>
            <person name="Tettelin H."/>
            <person name="Glass J.I."/>
            <person name="Rusch D."/>
            <person name="Podicherti R."/>
            <person name="Tsui H.-C.T."/>
            <person name="Winkler M.E."/>
        </authorList>
    </citation>
    <scope>NUCLEOTIDE SEQUENCE</scope>
</reference>
<evidence type="ECO:0000256" key="12">
    <source>
        <dbReference type="ARBA" id="ARBA00023075"/>
    </source>
</evidence>
<dbReference type="Pfam" id="PF05187">
    <property type="entry name" value="Fer4_ETF_QO"/>
    <property type="match status" value="1"/>
</dbReference>
<dbReference type="GO" id="GO:0051536">
    <property type="term" value="F:iron-sulfur cluster binding"/>
    <property type="evidence" value="ECO:0007669"/>
    <property type="project" value="UniProtKB-KW"/>
</dbReference>
<dbReference type="AlphaFoldDB" id="A0A381VJJ6"/>
<dbReference type="InterPro" id="IPR007859">
    <property type="entry name" value="ETF-QO/FixX_C"/>
</dbReference>
<keyword evidence="6" id="KW-0479">Metal-binding</keyword>
<dbReference type="GO" id="GO:0046872">
    <property type="term" value="F:metal ion binding"/>
    <property type="evidence" value="ECO:0007669"/>
    <property type="project" value="UniProtKB-KW"/>
</dbReference>
<dbReference type="SUPFAM" id="SSF54373">
    <property type="entry name" value="FAD-linked reductases, C-terminal domain"/>
    <property type="match status" value="1"/>
</dbReference>
<keyword evidence="9" id="KW-0560">Oxidoreductase</keyword>
<feature type="domain" description="ETF-QO/FixC ubiquinone-binding" evidence="14">
    <location>
        <begin position="270"/>
        <end position="360"/>
    </location>
</feature>
<evidence type="ECO:0000256" key="1">
    <source>
        <dbReference type="ARBA" id="ARBA00001966"/>
    </source>
</evidence>
<evidence type="ECO:0000256" key="8">
    <source>
        <dbReference type="ARBA" id="ARBA00022982"/>
    </source>
</evidence>
<dbReference type="SUPFAM" id="SSF51905">
    <property type="entry name" value="FAD/NAD(P)-binding domain"/>
    <property type="match status" value="1"/>
</dbReference>
<dbReference type="InterPro" id="IPR036188">
    <property type="entry name" value="FAD/NAD-bd_sf"/>
</dbReference>
<evidence type="ECO:0000259" key="13">
    <source>
        <dbReference type="Pfam" id="PF05187"/>
    </source>
</evidence>
<dbReference type="PANTHER" id="PTHR10617">
    <property type="entry name" value="ELECTRON TRANSFER FLAVOPROTEIN-UBIQUINONE OXIDOREDUCTASE"/>
    <property type="match status" value="1"/>
</dbReference>
<accession>A0A381VJJ6</accession>
<evidence type="ECO:0000259" key="14">
    <source>
        <dbReference type="Pfam" id="PF21162"/>
    </source>
</evidence>
<dbReference type="Pfam" id="PF21162">
    <property type="entry name" value="ETFQO_UQ-bd"/>
    <property type="match status" value="1"/>
</dbReference>
<evidence type="ECO:0000256" key="9">
    <source>
        <dbReference type="ARBA" id="ARBA00023002"/>
    </source>
</evidence>
<evidence type="ECO:0000256" key="11">
    <source>
        <dbReference type="ARBA" id="ARBA00023014"/>
    </source>
</evidence>
<sequence>MAIFLGRLDTRVDRSQVRIVCNERVSMSENRSVPRRPIRPLDEQPPLSRGQFIVRDTPDRESVPMDVIFVGAGPAGLSGAIELAKLVRTEQERGGFLGEVKIGVLEKAGQLGEHSLSGAVVNPSGFRELFPDVSPDEFPFRQPVRKERVYVLGPNRSVRVPIPPTMRNQGNYIASICEIVRWLGERAEDLGVNIFPGFPVDSLLVKNSSVIGVRTTPSGLGRGGEPLGSGAEPSIDLTARVTVLSEGTRGSLSQAWLDWQGIGCTNPQIFALGVKELWEVKRPLDCITHTIGWPLTSDAFGGSFMYPMADDLVALGLVVGLDYADARFDTHGVLQSMKMHPLFRSLLEGGKMIEWGAKTIPEGGYHSVPERRHGDGLLIVGDAAGYVDVSSLKGIHYAMHSGILAARKIFEALVSGDTSESGLAGYTAAVNSSRIMKDLRERRNMRLAFKEGLLVGGMKAGLMTLTKGRFPGGTIKVEEDAAGGREFNRKSVSVIPDNTLTFSKVDAVFRSGNQTRDDIPSHLIEGGSVVSAEAADFYSHMCPAGVYERDGDRLLVNAPNCIDCKATDVLGPRWSPREGGSGPAYRRM</sequence>